<evidence type="ECO:0000313" key="4">
    <source>
        <dbReference type="Proteomes" id="UP001162780"/>
    </source>
</evidence>
<keyword evidence="1" id="KW-0812">Transmembrane</keyword>
<keyword evidence="4" id="KW-1185">Reference proteome</keyword>
<name>A0ABY7GLD9_9GAMM</name>
<sequence>MGGSLTVPEAINANGLIVGVAQNSSGLWQAVSWQANSTIPISLGDGSVFSQALGVNNNGIVVGSSNGNAAFWQPGSTTPNYLTTSGNGLAYDINSIGQMVGMDNGNAVLWLPGSTTPITLAGDAGATGINDNGQIVGNVFSPTRGALLQPNSAPPFTIQTLTGGVSEANAINNNGQIVGYFGNSATLWQSGSLTPISLGDGIARSINNNGEIVGTIYGGSRYYAALWESNSTIPVTLSSLVTIPNSYLVDAFGINDSGQIVALSGSGQAYLLTPVSSVPIPASIWLFASALVGFIGFNRRKNIRQ</sequence>
<evidence type="ECO:0000259" key="2">
    <source>
        <dbReference type="PROSITE" id="PS50927"/>
    </source>
</evidence>
<feature type="domain" description="Bulb-type lectin" evidence="2">
    <location>
        <begin position="1"/>
        <end position="114"/>
    </location>
</feature>
<reference evidence="3" key="1">
    <citation type="submission" date="2022-11" db="EMBL/GenBank/DDBJ databases">
        <title>Methylomonas rapida sp. nov., Carotenoid-Producing Obligate Methanotrophs with High Growth Characteristics and Biotechnological Potential.</title>
        <authorList>
            <person name="Tikhonova E.N."/>
            <person name="Suleimanov R.Z."/>
            <person name="Miroshnikov K."/>
            <person name="Oshkin I.Y."/>
            <person name="Belova S.E."/>
            <person name="Danilova O.V."/>
            <person name="Ashikhmin A."/>
            <person name="Konopkin A."/>
            <person name="But S.Y."/>
            <person name="Khmelenina V.N."/>
            <person name="Kuznetsov N."/>
            <person name="Pimenov N.V."/>
            <person name="Dedysh S.N."/>
        </authorList>
    </citation>
    <scope>NUCLEOTIDE SEQUENCE</scope>
    <source>
        <strain evidence="3">MP1</strain>
    </source>
</reference>
<protein>
    <submittedName>
        <fullName evidence="3">DUF3466 family protein</fullName>
    </submittedName>
</protein>
<accession>A0ABY7GLD9</accession>
<evidence type="ECO:0000256" key="1">
    <source>
        <dbReference type="SAM" id="Phobius"/>
    </source>
</evidence>
<dbReference type="RefSeq" id="WP_255190287.1">
    <property type="nucleotide sequence ID" value="NZ_CP113517.1"/>
</dbReference>
<organism evidence="3 4">
    <name type="scientific">Methylomonas rapida</name>
    <dbReference type="NCBI Taxonomy" id="2963939"/>
    <lineage>
        <taxon>Bacteria</taxon>
        <taxon>Pseudomonadati</taxon>
        <taxon>Pseudomonadota</taxon>
        <taxon>Gammaproteobacteria</taxon>
        <taxon>Methylococcales</taxon>
        <taxon>Methylococcaceae</taxon>
        <taxon>Methylomonas</taxon>
    </lineage>
</organism>
<gene>
    <name evidence="3" type="ORF">NM686_002040</name>
</gene>
<keyword evidence="1" id="KW-0472">Membrane</keyword>
<dbReference type="Proteomes" id="UP001162780">
    <property type="component" value="Chromosome"/>
</dbReference>
<keyword evidence="1" id="KW-1133">Transmembrane helix</keyword>
<proteinExistence type="predicted"/>
<evidence type="ECO:0000313" key="3">
    <source>
        <dbReference type="EMBL" id="WAR45315.1"/>
    </source>
</evidence>
<feature type="transmembrane region" description="Helical" evidence="1">
    <location>
        <begin position="278"/>
        <end position="297"/>
    </location>
</feature>
<dbReference type="InterPro" id="IPR001480">
    <property type="entry name" value="Bulb-type_lectin_dom"/>
</dbReference>
<dbReference type="PROSITE" id="PS50927">
    <property type="entry name" value="BULB_LECTIN"/>
    <property type="match status" value="1"/>
</dbReference>
<dbReference type="EMBL" id="CP113517">
    <property type="protein sequence ID" value="WAR45315.1"/>
    <property type="molecule type" value="Genomic_DNA"/>
</dbReference>